<evidence type="ECO:0000259" key="2">
    <source>
        <dbReference type="SMART" id="SM00060"/>
    </source>
</evidence>
<gene>
    <name evidence="3" type="ORF">GCM10023184_10660</name>
</gene>
<sequence>MNCIARTLVLYFCCLLSLGAAAQPRQVSAGEAAVIRVIARAYEDSVVLRWAPSTAAAWDYLNKTGYRLVRVEVTDDKQLREQLLTTEPLKPFPLEQMKAKLGPENRMAAVAAQALYGKTFQASGRTGFAGQIADQGDMFRNRYAYALLAADYDAPTAQAIGLRFVDRNVRKGSAYVYKVLPAQRTSGEPIDSAVVAVSNNASGPLSAPGEFVAIGGDHRAELQWSRYQDDHYTGYFIEKSTDGKTFRPLNSVPFYSSVPDTVKTVDSIAGRIRERMQQVHVFLDSLDGNYREYYYRIRGINAFGERGPFSKVVTVSGRDQRAPLPPSPLPVELLGGRSIRLRWHKTDVEPDLAGYYINRARSVNGPFELVSAARLPRDATSFVDTAAYLHGATFYTVVAIDTAFNYAPSLPVMAVLPDSIAPAAPAGLEGRVTREGIVQLSWKPNSEEDLRTYKVYVSNNPAHHFSQITVEDLADPAFVDSITLETLSKDIYYRVVAVDYNNNHSPYSEILKLRKPDIVPPVKPVLRGWKVDGGKAVLDIVQSSSDDVTGYVLWRREDKGEWMPVAAMAHDSTRTAFTYTDSTLRPKVRYEYAAEAVDEDSLRSGRSVAIPVHVFSAPARVAVEKLEAAYDAKSGQVALAWKHNEAGDYFYVLYRDGGNGALERLRSLDKEVQSFSDGSLPSRASSCRYALQVVYRDDRGESLLSPPVTVSIRQ</sequence>
<proteinExistence type="predicted"/>
<evidence type="ECO:0000313" key="4">
    <source>
        <dbReference type="Proteomes" id="UP001501725"/>
    </source>
</evidence>
<dbReference type="SMART" id="SM00060">
    <property type="entry name" value="FN3"/>
    <property type="match status" value="3"/>
</dbReference>
<feature type="domain" description="Fibronectin type-III" evidence="2">
    <location>
        <begin position="422"/>
        <end position="605"/>
    </location>
</feature>
<feature type="domain" description="Fibronectin type-III" evidence="2">
    <location>
        <begin position="205"/>
        <end position="306"/>
    </location>
</feature>
<feature type="signal peptide" evidence="1">
    <location>
        <begin position="1"/>
        <end position="22"/>
    </location>
</feature>
<dbReference type="InterPro" id="IPR013783">
    <property type="entry name" value="Ig-like_fold"/>
</dbReference>
<accession>A0ABP8GG64</accession>
<dbReference type="Gene3D" id="2.60.40.10">
    <property type="entry name" value="Immunoglobulins"/>
    <property type="match status" value="4"/>
</dbReference>
<dbReference type="RefSeq" id="WP_345253989.1">
    <property type="nucleotide sequence ID" value="NZ_BAABGY010000005.1"/>
</dbReference>
<feature type="chain" id="PRO_5045437325" description="Fibronectin type-III domain-containing protein" evidence="1">
    <location>
        <begin position="23"/>
        <end position="714"/>
    </location>
</feature>
<dbReference type="Proteomes" id="UP001501725">
    <property type="component" value="Unassembled WGS sequence"/>
</dbReference>
<keyword evidence="1" id="KW-0732">Signal</keyword>
<evidence type="ECO:0000256" key="1">
    <source>
        <dbReference type="SAM" id="SignalP"/>
    </source>
</evidence>
<evidence type="ECO:0000313" key="3">
    <source>
        <dbReference type="EMBL" id="GAA4323719.1"/>
    </source>
</evidence>
<feature type="domain" description="Fibronectin type-III" evidence="2">
    <location>
        <begin position="323"/>
        <end position="407"/>
    </location>
</feature>
<reference evidence="4" key="1">
    <citation type="journal article" date="2019" name="Int. J. Syst. Evol. Microbiol.">
        <title>The Global Catalogue of Microorganisms (GCM) 10K type strain sequencing project: providing services to taxonomists for standard genome sequencing and annotation.</title>
        <authorList>
            <consortium name="The Broad Institute Genomics Platform"/>
            <consortium name="The Broad Institute Genome Sequencing Center for Infectious Disease"/>
            <person name="Wu L."/>
            <person name="Ma J."/>
        </authorList>
    </citation>
    <scope>NUCLEOTIDE SEQUENCE [LARGE SCALE GENOMIC DNA]</scope>
    <source>
        <strain evidence="4">JCM 17919</strain>
    </source>
</reference>
<protein>
    <recommendedName>
        <fullName evidence="2">Fibronectin type-III domain-containing protein</fullName>
    </recommendedName>
</protein>
<dbReference type="InterPro" id="IPR036116">
    <property type="entry name" value="FN3_sf"/>
</dbReference>
<comment type="caution">
    <text evidence="3">The sequence shown here is derived from an EMBL/GenBank/DDBJ whole genome shotgun (WGS) entry which is preliminary data.</text>
</comment>
<name>A0ABP8GG64_9BACT</name>
<keyword evidence="4" id="KW-1185">Reference proteome</keyword>
<organism evidence="3 4">
    <name type="scientific">Flaviaesturariibacter amylovorans</name>
    <dbReference type="NCBI Taxonomy" id="1084520"/>
    <lineage>
        <taxon>Bacteria</taxon>
        <taxon>Pseudomonadati</taxon>
        <taxon>Bacteroidota</taxon>
        <taxon>Chitinophagia</taxon>
        <taxon>Chitinophagales</taxon>
        <taxon>Chitinophagaceae</taxon>
        <taxon>Flaviaestuariibacter</taxon>
    </lineage>
</organism>
<dbReference type="EMBL" id="BAABGY010000005">
    <property type="protein sequence ID" value="GAA4323719.1"/>
    <property type="molecule type" value="Genomic_DNA"/>
</dbReference>
<dbReference type="InterPro" id="IPR003961">
    <property type="entry name" value="FN3_dom"/>
</dbReference>
<dbReference type="SUPFAM" id="SSF49265">
    <property type="entry name" value="Fibronectin type III"/>
    <property type="match status" value="2"/>
</dbReference>